<dbReference type="STRING" id="1122206.SAMN02745753_04420"/>
<evidence type="ECO:0000313" key="2">
    <source>
        <dbReference type="EMBL" id="SHG74226.1"/>
    </source>
</evidence>
<proteinExistence type="predicted"/>
<sequence>MNSAKLLELIDSIYERGFDHQDWNIVLEKLCHLLHANSAGLFFINFRQQTFRVLGDHGFPESFISSYQLGLGAEDKTATVMMALPDGAVHGAIDHKVSKLEHPVFYEKILLPHNVGYIGALNICNNDRYFVGIGIHRGMDQTQFNDDELSYLKRLYPHFRRVFDFSDILEQLKEKEDVFMSALSRIPIGIIIIINSKLEVTYNNELATVLSKKDLGLKIENNHLKLDKLADQRLLKSSLIKLLNNEITHKTLQIKSDFQISPLTLMARNVESSGKPINFHQDQIILYISYPELCSFSNADSLQAVYKLTVAEAHLALSLTNGLTLQNIAEDKNISVQTVRSQLKSVFNKMNVNSQTDLVRHILTSALNLTR</sequence>
<dbReference type="SMART" id="SM00421">
    <property type="entry name" value="HTH_LUXR"/>
    <property type="match status" value="1"/>
</dbReference>
<dbReference type="RefSeq" id="WP_072842151.1">
    <property type="nucleotide sequence ID" value="NZ_FQVF01000029.1"/>
</dbReference>
<keyword evidence="3" id="KW-1185">Reference proteome</keyword>
<dbReference type="SUPFAM" id="SSF46894">
    <property type="entry name" value="C-terminal effector domain of the bipartite response regulators"/>
    <property type="match status" value="1"/>
</dbReference>
<dbReference type="GO" id="GO:0003677">
    <property type="term" value="F:DNA binding"/>
    <property type="evidence" value="ECO:0007669"/>
    <property type="project" value="InterPro"/>
</dbReference>
<name>A0A1M5MAE3_9GAMM</name>
<dbReference type="EMBL" id="FQVF01000029">
    <property type="protein sequence ID" value="SHG74226.1"/>
    <property type="molecule type" value="Genomic_DNA"/>
</dbReference>
<dbReference type="GO" id="GO:0006355">
    <property type="term" value="P:regulation of DNA-templated transcription"/>
    <property type="evidence" value="ECO:0007669"/>
    <property type="project" value="InterPro"/>
</dbReference>
<dbReference type="InterPro" id="IPR016032">
    <property type="entry name" value="Sig_transdc_resp-reg_C-effctor"/>
</dbReference>
<dbReference type="Pfam" id="PF00196">
    <property type="entry name" value="GerE"/>
    <property type="match status" value="1"/>
</dbReference>
<dbReference type="Proteomes" id="UP000184517">
    <property type="component" value="Unassembled WGS sequence"/>
</dbReference>
<evidence type="ECO:0000313" key="3">
    <source>
        <dbReference type="Proteomes" id="UP000184517"/>
    </source>
</evidence>
<dbReference type="PROSITE" id="PS50043">
    <property type="entry name" value="HTH_LUXR_2"/>
    <property type="match status" value="1"/>
</dbReference>
<dbReference type="AlphaFoldDB" id="A0A1M5MAE3"/>
<evidence type="ECO:0000259" key="1">
    <source>
        <dbReference type="PROSITE" id="PS50043"/>
    </source>
</evidence>
<feature type="domain" description="HTH luxR-type" evidence="1">
    <location>
        <begin position="301"/>
        <end position="366"/>
    </location>
</feature>
<protein>
    <submittedName>
        <fullName evidence="2">Regulatory protein, luxR family</fullName>
    </submittedName>
</protein>
<gene>
    <name evidence="2" type="ORF">SAMN02745753_04420</name>
</gene>
<organism evidence="2 3">
    <name type="scientific">Marinomonas polaris DSM 16579</name>
    <dbReference type="NCBI Taxonomy" id="1122206"/>
    <lineage>
        <taxon>Bacteria</taxon>
        <taxon>Pseudomonadati</taxon>
        <taxon>Pseudomonadota</taxon>
        <taxon>Gammaproteobacteria</taxon>
        <taxon>Oceanospirillales</taxon>
        <taxon>Oceanospirillaceae</taxon>
        <taxon>Marinomonas</taxon>
    </lineage>
</organism>
<dbReference type="InterPro" id="IPR000792">
    <property type="entry name" value="Tscrpt_reg_LuxR_C"/>
</dbReference>
<accession>A0A1M5MAE3</accession>
<reference evidence="3" key="1">
    <citation type="submission" date="2016-11" db="EMBL/GenBank/DDBJ databases">
        <authorList>
            <person name="Varghese N."/>
            <person name="Submissions S."/>
        </authorList>
    </citation>
    <scope>NUCLEOTIDE SEQUENCE [LARGE SCALE GENOMIC DNA]</scope>
    <source>
        <strain evidence="3">DSM 16579</strain>
    </source>
</reference>
<dbReference type="InterPro" id="IPR036388">
    <property type="entry name" value="WH-like_DNA-bd_sf"/>
</dbReference>
<dbReference type="Gene3D" id="1.10.10.10">
    <property type="entry name" value="Winged helix-like DNA-binding domain superfamily/Winged helix DNA-binding domain"/>
    <property type="match status" value="1"/>
</dbReference>
<dbReference type="OrthoDB" id="8874570at2"/>